<sequence length="67" mass="7902">MQQGVERLLSFTNDNQCKNDNNKCTDKNERNKKNKLLLVLFNFFLPHLALDFRLLVPLIFKLLCSFS</sequence>
<dbReference type="EnsemblMetazoa" id="tetur10g00560.1">
    <property type="protein sequence ID" value="tetur10g00560.1"/>
    <property type="gene ID" value="tetur10g00560"/>
</dbReference>
<dbReference type="AlphaFoldDB" id="T1KES3"/>
<proteinExistence type="predicted"/>
<feature type="transmembrane region" description="Helical" evidence="1">
    <location>
        <begin position="36"/>
        <end position="60"/>
    </location>
</feature>
<protein>
    <submittedName>
        <fullName evidence="2">Uncharacterized protein</fullName>
    </submittedName>
</protein>
<evidence type="ECO:0000313" key="3">
    <source>
        <dbReference type="Proteomes" id="UP000015104"/>
    </source>
</evidence>
<keyword evidence="3" id="KW-1185">Reference proteome</keyword>
<name>T1KES3_TETUR</name>
<organism evidence="2 3">
    <name type="scientific">Tetranychus urticae</name>
    <name type="common">Two-spotted spider mite</name>
    <dbReference type="NCBI Taxonomy" id="32264"/>
    <lineage>
        <taxon>Eukaryota</taxon>
        <taxon>Metazoa</taxon>
        <taxon>Ecdysozoa</taxon>
        <taxon>Arthropoda</taxon>
        <taxon>Chelicerata</taxon>
        <taxon>Arachnida</taxon>
        <taxon>Acari</taxon>
        <taxon>Acariformes</taxon>
        <taxon>Trombidiformes</taxon>
        <taxon>Prostigmata</taxon>
        <taxon>Eleutherengona</taxon>
        <taxon>Raphignathae</taxon>
        <taxon>Tetranychoidea</taxon>
        <taxon>Tetranychidae</taxon>
        <taxon>Tetranychus</taxon>
    </lineage>
</organism>
<dbReference type="Proteomes" id="UP000015104">
    <property type="component" value="Unassembled WGS sequence"/>
</dbReference>
<reference evidence="3" key="1">
    <citation type="submission" date="2011-08" db="EMBL/GenBank/DDBJ databases">
        <authorList>
            <person name="Rombauts S."/>
        </authorList>
    </citation>
    <scope>NUCLEOTIDE SEQUENCE</scope>
    <source>
        <strain evidence="3">London</strain>
    </source>
</reference>
<evidence type="ECO:0000256" key="1">
    <source>
        <dbReference type="SAM" id="Phobius"/>
    </source>
</evidence>
<evidence type="ECO:0000313" key="2">
    <source>
        <dbReference type="EnsemblMetazoa" id="tetur10g00560.1"/>
    </source>
</evidence>
<dbReference type="EMBL" id="CAEY01000028">
    <property type="status" value="NOT_ANNOTATED_CDS"/>
    <property type="molecule type" value="Genomic_DNA"/>
</dbReference>
<keyword evidence="1" id="KW-0472">Membrane</keyword>
<accession>T1KES3</accession>
<keyword evidence="1" id="KW-1133">Transmembrane helix</keyword>
<reference evidence="2" key="2">
    <citation type="submission" date="2015-06" db="UniProtKB">
        <authorList>
            <consortium name="EnsemblMetazoa"/>
        </authorList>
    </citation>
    <scope>IDENTIFICATION</scope>
</reference>
<keyword evidence="1" id="KW-0812">Transmembrane</keyword>
<dbReference type="HOGENOM" id="CLU_2815706_0_0_1"/>